<feature type="transmembrane region" description="Helical" evidence="1">
    <location>
        <begin position="21"/>
        <end position="41"/>
    </location>
</feature>
<dbReference type="PANTHER" id="PTHR36844">
    <property type="entry name" value="PROTEASE PRSW"/>
    <property type="match status" value="1"/>
</dbReference>
<feature type="transmembrane region" description="Helical" evidence="1">
    <location>
        <begin position="125"/>
        <end position="145"/>
    </location>
</feature>
<evidence type="ECO:0000313" key="2">
    <source>
        <dbReference type="EMBL" id="MBG6139471.1"/>
    </source>
</evidence>
<dbReference type="PANTHER" id="PTHR36844:SF1">
    <property type="entry name" value="PROTEASE PRSW"/>
    <property type="match status" value="1"/>
</dbReference>
<feature type="transmembrane region" description="Helical" evidence="1">
    <location>
        <begin position="419"/>
        <end position="437"/>
    </location>
</feature>
<dbReference type="InterPro" id="IPR026898">
    <property type="entry name" value="PrsW"/>
</dbReference>
<evidence type="ECO:0000256" key="1">
    <source>
        <dbReference type="SAM" id="Phobius"/>
    </source>
</evidence>
<name>A0A8J7GX13_9ACTN</name>
<keyword evidence="1" id="KW-1133">Transmembrane helix</keyword>
<keyword evidence="1" id="KW-0812">Transmembrane</keyword>
<dbReference type="EMBL" id="JADOUF010000001">
    <property type="protein sequence ID" value="MBG6139471.1"/>
    <property type="molecule type" value="Genomic_DNA"/>
</dbReference>
<evidence type="ECO:0000313" key="3">
    <source>
        <dbReference type="Proteomes" id="UP000622552"/>
    </source>
</evidence>
<accession>A0A8J7GX13</accession>
<dbReference type="Pfam" id="PF13367">
    <property type="entry name" value="PrsW-protease"/>
    <property type="match status" value="1"/>
</dbReference>
<dbReference type="RefSeq" id="WP_197006124.1">
    <property type="nucleotide sequence ID" value="NZ_BONS01000008.1"/>
</dbReference>
<feature type="transmembrane region" description="Helical" evidence="1">
    <location>
        <begin position="231"/>
        <end position="251"/>
    </location>
</feature>
<reference evidence="2" key="1">
    <citation type="submission" date="2020-11" db="EMBL/GenBank/DDBJ databases">
        <title>Sequencing the genomes of 1000 actinobacteria strains.</title>
        <authorList>
            <person name="Klenk H.-P."/>
        </authorList>
    </citation>
    <scope>NUCLEOTIDE SEQUENCE</scope>
    <source>
        <strain evidence="2">DSM 45356</strain>
    </source>
</reference>
<feature type="transmembrane region" description="Helical" evidence="1">
    <location>
        <begin position="157"/>
        <end position="181"/>
    </location>
</feature>
<proteinExistence type="predicted"/>
<keyword evidence="1" id="KW-0472">Membrane</keyword>
<feature type="transmembrane region" description="Helical" evidence="1">
    <location>
        <begin position="47"/>
        <end position="68"/>
    </location>
</feature>
<sequence length="443" mass="46944">MTAAVRPMQSGQRRLTWRSPALWLTVVVIGYGAWQIGKFGYPNFVNYPRAAALAVVLFGLYAIPYTLLVTGLDYLEPEPVSLIGTAVAWGGLAATAVGVTGGQALQGILAKLISPAFSDQWSPAIVGPTIEEPAKILGVIMIVLLAKGQLNSVVDGVVYGAFVGLGFQLVENFMYAMYAVAISGNGDTVSPVVATFLVRGFLSGLWSHTMFTALAGAGIGYALVAVRRPWWRRLGIAALAFLGAWGLHFVWNSPLLINGFGGGLGGIAAILLIKGLPGLLLVLLLVGAAKRSEARYYSDTLLGLTDPGLATAGEVDTLCHARRRHAARRYAKARGGLKAQLLVRRLQMAQAKLAVAISRAQGNPAGTVYDVAGRFRDPAAVVQRRVQEVRMLRGRLLGLGISDAAAPTEVRHRVHWNGLLFRVGLVVVGAVALAVLIRRLGGG</sequence>
<dbReference type="AlphaFoldDB" id="A0A8J7GX13"/>
<dbReference type="Proteomes" id="UP000622552">
    <property type="component" value="Unassembled WGS sequence"/>
</dbReference>
<gene>
    <name evidence="2" type="ORF">IW245_005665</name>
</gene>
<comment type="caution">
    <text evidence="2">The sequence shown here is derived from an EMBL/GenBank/DDBJ whole genome shotgun (WGS) entry which is preliminary data.</text>
</comment>
<feature type="transmembrane region" description="Helical" evidence="1">
    <location>
        <begin position="201"/>
        <end position="224"/>
    </location>
</feature>
<organism evidence="2 3">
    <name type="scientific">Longispora fulva</name>
    <dbReference type="NCBI Taxonomy" id="619741"/>
    <lineage>
        <taxon>Bacteria</taxon>
        <taxon>Bacillati</taxon>
        <taxon>Actinomycetota</taxon>
        <taxon>Actinomycetes</taxon>
        <taxon>Micromonosporales</taxon>
        <taxon>Micromonosporaceae</taxon>
        <taxon>Longispora</taxon>
    </lineage>
</organism>
<feature type="transmembrane region" description="Helical" evidence="1">
    <location>
        <begin position="263"/>
        <end position="286"/>
    </location>
</feature>
<keyword evidence="3" id="KW-1185">Reference proteome</keyword>
<protein>
    <submittedName>
        <fullName evidence="2">RsiW-degrading membrane proteinase PrsW (M82 family)</fullName>
    </submittedName>
</protein>
<dbReference type="GO" id="GO:0008233">
    <property type="term" value="F:peptidase activity"/>
    <property type="evidence" value="ECO:0007669"/>
    <property type="project" value="InterPro"/>
</dbReference>
<feature type="transmembrane region" description="Helical" evidence="1">
    <location>
        <begin position="80"/>
        <end position="105"/>
    </location>
</feature>